<dbReference type="PANTHER" id="PTHR33294:SF6">
    <property type="entry name" value="AWPM-19-LIKE FAMILY PROTEIN"/>
    <property type="match status" value="1"/>
</dbReference>
<proteinExistence type="predicted"/>
<evidence type="ECO:0000313" key="2">
    <source>
        <dbReference type="EMBL" id="TYK13246.1"/>
    </source>
</evidence>
<dbReference type="PANTHER" id="PTHR33294">
    <property type="entry name" value="AWPM-19-LIKE FAMILY PROTEIN"/>
    <property type="match status" value="1"/>
</dbReference>
<keyword evidence="1" id="KW-0812">Transmembrane</keyword>
<protein>
    <recommendedName>
        <fullName evidence="4">AWPM-19-like protein</fullName>
    </recommendedName>
</protein>
<dbReference type="InterPro" id="IPR008390">
    <property type="entry name" value="AWPM-19"/>
</dbReference>
<feature type="transmembrane region" description="Helical" evidence="1">
    <location>
        <begin position="159"/>
        <end position="182"/>
    </location>
</feature>
<gene>
    <name evidence="2" type="ORF">E5676_scaffold255G008640</name>
</gene>
<accession>A0A5D3CS83</accession>
<evidence type="ECO:0008006" key="4">
    <source>
        <dbReference type="Google" id="ProtNLM"/>
    </source>
</evidence>
<reference evidence="2 3" key="1">
    <citation type="submission" date="2019-08" db="EMBL/GenBank/DDBJ databases">
        <title>Draft genome sequences of two oriental melons (Cucumis melo L. var makuwa).</title>
        <authorList>
            <person name="Kwon S.-Y."/>
        </authorList>
    </citation>
    <scope>NUCLEOTIDE SEQUENCE [LARGE SCALE GENOMIC DNA]</scope>
    <source>
        <strain evidence="3">cv. Chang Bougi</strain>
        <tissue evidence="2">Leaf</tissue>
    </source>
</reference>
<sequence>MASESWNENGKILEVGNLARTSGVAIGQWLLEDMKAIAAPILFFNFCICIVIFGIGGWVMNHTIDNGFVIGAGFDVPNYFSPIFFQIGNSATGFFVIFALIAAVAVVASAISGNFYFRFSDAANLPPAASTALVACFLTFLAMGFAWKEIAMTVTSGHLIALEALMIVLSVTQFVYTAIIVWTSTS</sequence>
<dbReference type="EMBL" id="SSTD01010113">
    <property type="protein sequence ID" value="TYK13246.1"/>
    <property type="molecule type" value="Genomic_DNA"/>
</dbReference>
<dbReference type="Pfam" id="PF05512">
    <property type="entry name" value="AWPM-19"/>
    <property type="match status" value="1"/>
</dbReference>
<keyword evidence="1" id="KW-0472">Membrane</keyword>
<feature type="transmembrane region" description="Helical" evidence="1">
    <location>
        <begin position="94"/>
        <end position="117"/>
    </location>
</feature>
<feature type="transmembrane region" description="Helical" evidence="1">
    <location>
        <begin position="129"/>
        <end position="147"/>
    </location>
</feature>
<evidence type="ECO:0000313" key="3">
    <source>
        <dbReference type="Proteomes" id="UP000321947"/>
    </source>
</evidence>
<dbReference type="Proteomes" id="UP000321947">
    <property type="component" value="Unassembled WGS sequence"/>
</dbReference>
<evidence type="ECO:0000256" key="1">
    <source>
        <dbReference type="SAM" id="Phobius"/>
    </source>
</evidence>
<feature type="transmembrane region" description="Helical" evidence="1">
    <location>
        <begin position="37"/>
        <end position="60"/>
    </location>
</feature>
<organism evidence="2 3">
    <name type="scientific">Cucumis melo var. makuwa</name>
    <name type="common">Oriental melon</name>
    <dbReference type="NCBI Taxonomy" id="1194695"/>
    <lineage>
        <taxon>Eukaryota</taxon>
        <taxon>Viridiplantae</taxon>
        <taxon>Streptophyta</taxon>
        <taxon>Embryophyta</taxon>
        <taxon>Tracheophyta</taxon>
        <taxon>Spermatophyta</taxon>
        <taxon>Magnoliopsida</taxon>
        <taxon>eudicotyledons</taxon>
        <taxon>Gunneridae</taxon>
        <taxon>Pentapetalae</taxon>
        <taxon>rosids</taxon>
        <taxon>fabids</taxon>
        <taxon>Cucurbitales</taxon>
        <taxon>Cucurbitaceae</taxon>
        <taxon>Benincaseae</taxon>
        <taxon>Cucumis</taxon>
    </lineage>
</organism>
<keyword evidence="1" id="KW-1133">Transmembrane helix</keyword>
<dbReference type="AlphaFoldDB" id="A0A5D3CS83"/>
<comment type="caution">
    <text evidence="2">The sequence shown here is derived from an EMBL/GenBank/DDBJ whole genome shotgun (WGS) entry which is preliminary data.</text>
</comment>
<name>A0A5D3CS83_CUCMM</name>